<comment type="similarity">
    <text evidence="1">Belongs to the cytochrome P450 family.</text>
</comment>
<dbReference type="PANTHER" id="PTHR24300">
    <property type="entry name" value="CYTOCHROME P450 508A4-RELATED"/>
    <property type="match status" value="1"/>
</dbReference>
<dbReference type="Pfam" id="PF00067">
    <property type="entry name" value="p450"/>
    <property type="match status" value="1"/>
</dbReference>
<dbReference type="EMBL" id="JANEYF010002788">
    <property type="protein sequence ID" value="KAJ8942229.1"/>
    <property type="molecule type" value="Genomic_DNA"/>
</dbReference>
<keyword evidence="5" id="KW-0732">Signal</keyword>
<organism evidence="6 7">
    <name type="scientific">Rhamnusium bicolor</name>
    <dbReference type="NCBI Taxonomy" id="1586634"/>
    <lineage>
        <taxon>Eukaryota</taxon>
        <taxon>Metazoa</taxon>
        <taxon>Ecdysozoa</taxon>
        <taxon>Arthropoda</taxon>
        <taxon>Hexapoda</taxon>
        <taxon>Insecta</taxon>
        <taxon>Pterygota</taxon>
        <taxon>Neoptera</taxon>
        <taxon>Endopterygota</taxon>
        <taxon>Coleoptera</taxon>
        <taxon>Polyphaga</taxon>
        <taxon>Cucujiformia</taxon>
        <taxon>Chrysomeloidea</taxon>
        <taxon>Cerambycidae</taxon>
        <taxon>Lepturinae</taxon>
        <taxon>Rhagiini</taxon>
        <taxon>Rhamnusium</taxon>
    </lineage>
</organism>
<comment type="caution">
    <text evidence="6">The sequence shown here is derived from an EMBL/GenBank/DDBJ whole genome shotgun (WGS) entry which is preliminary data.</text>
</comment>
<dbReference type="PANTHER" id="PTHR24300:SF403">
    <property type="entry name" value="CYTOCHROME P450 306A1"/>
    <property type="match status" value="1"/>
</dbReference>
<dbReference type="InterPro" id="IPR050182">
    <property type="entry name" value="Cytochrome_P450_fam2"/>
</dbReference>
<dbReference type="SUPFAM" id="SSF48264">
    <property type="entry name" value="Cytochrome P450"/>
    <property type="match status" value="1"/>
</dbReference>
<dbReference type="GO" id="GO:0016712">
    <property type="term" value="F:oxidoreductase activity, acting on paired donors, with incorporation or reduction of molecular oxygen, reduced flavin or flavoprotein as one donor, and incorporation of one atom of oxygen"/>
    <property type="evidence" value="ECO:0007669"/>
    <property type="project" value="TreeGrafter"/>
</dbReference>
<sequence length="225" mass="26374">MFFFYFSFTISGLICAEGELWKEQRRFVHSCLRLFGASKIGPQENKLECLIMEHVLDFVKYIEGIGPIPIDPLQPLRHSLGSAINIIVFGKSWSREDETWKWLQYLQEEGIQHVGVAGPLNFLPFLRFMPKFNQTMNFLVDGKHETHKVYRQIINDQEFWVKQQTADDFDTNRNVSNIIQAFLSERERKKNNPEVVEKFYNDQQFHHLLADLFGAGLDTTLTTLR</sequence>
<keyword evidence="2" id="KW-0479">Metal-binding</keyword>
<keyword evidence="3" id="KW-0408">Iron</keyword>
<keyword evidence="4" id="KW-0503">Monooxygenase</keyword>
<reference evidence="6" key="1">
    <citation type="journal article" date="2023" name="Insect Mol. Biol.">
        <title>Genome sequencing provides insights into the evolution of gene families encoding plant cell wall-degrading enzymes in longhorned beetles.</title>
        <authorList>
            <person name="Shin N.R."/>
            <person name="Okamura Y."/>
            <person name="Kirsch R."/>
            <person name="Pauchet Y."/>
        </authorList>
    </citation>
    <scope>NUCLEOTIDE SEQUENCE</scope>
    <source>
        <strain evidence="6">RBIC_L_NR</strain>
    </source>
</reference>
<name>A0AAV8XUA6_9CUCU</name>
<dbReference type="GO" id="GO:0006805">
    <property type="term" value="P:xenobiotic metabolic process"/>
    <property type="evidence" value="ECO:0007669"/>
    <property type="project" value="TreeGrafter"/>
</dbReference>
<evidence type="ECO:0000256" key="1">
    <source>
        <dbReference type="ARBA" id="ARBA00010617"/>
    </source>
</evidence>
<evidence type="ECO:0000313" key="6">
    <source>
        <dbReference type="EMBL" id="KAJ8942229.1"/>
    </source>
</evidence>
<dbReference type="GO" id="GO:0005506">
    <property type="term" value="F:iron ion binding"/>
    <property type="evidence" value="ECO:0007669"/>
    <property type="project" value="InterPro"/>
</dbReference>
<evidence type="ECO:0000256" key="2">
    <source>
        <dbReference type="ARBA" id="ARBA00022723"/>
    </source>
</evidence>
<evidence type="ECO:0000256" key="4">
    <source>
        <dbReference type="ARBA" id="ARBA00023033"/>
    </source>
</evidence>
<protein>
    <submittedName>
        <fullName evidence="6">Uncharacterized protein</fullName>
    </submittedName>
</protein>
<dbReference type="GO" id="GO:0005737">
    <property type="term" value="C:cytoplasm"/>
    <property type="evidence" value="ECO:0007669"/>
    <property type="project" value="TreeGrafter"/>
</dbReference>
<keyword evidence="4" id="KW-0560">Oxidoreductase</keyword>
<dbReference type="InterPro" id="IPR001128">
    <property type="entry name" value="Cyt_P450"/>
</dbReference>
<dbReference type="GO" id="GO:0006082">
    <property type="term" value="P:organic acid metabolic process"/>
    <property type="evidence" value="ECO:0007669"/>
    <property type="project" value="TreeGrafter"/>
</dbReference>
<dbReference type="GO" id="GO:0008395">
    <property type="term" value="F:steroid hydroxylase activity"/>
    <property type="evidence" value="ECO:0007669"/>
    <property type="project" value="TreeGrafter"/>
</dbReference>
<accession>A0AAV8XUA6</accession>
<dbReference type="AlphaFoldDB" id="A0AAV8XUA6"/>
<evidence type="ECO:0000313" key="7">
    <source>
        <dbReference type="Proteomes" id="UP001162156"/>
    </source>
</evidence>
<dbReference type="Gene3D" id="1.10.630.10">
    <property type="entry name" value="Cytochrome P450"/>
    <property type="match status" value="1"/>
</dbReference>
<dbReference type="InterPro" id="IPR036396">
    <property type="entry name" value="Cyt_P450_sf"/>
</dbReference>
<dbReference type="GO" id="GO:0020037">
    <property type="term" value="F:heme binding"/>
    <property type="evidence" value="ECO:0007669"/>
    <property type="project" value="InterPro"/>
</dbReference>
<evidence type="ECO:0000256" key="5">
    <source>
        <dbReference type="SAM" id="SignalP"/>
    </source>
</evidence>
<proteinExistence type="inferred from homology"/>
<feature type="chain" id="PRO_5043317082" evidence="5">
    <location>
        <begin position="19"/>
        <end position="225"/>
    </location>
</feature>
<evidence type="ECO:0000256" key="3">
    <source>
        <dbReference type="ARBA" id="ARBA00023004"/>
    </source>
</evidence>
<keyword evidence="7" id="KW-1185">Reference proteome</keyword>
<feature type="signal peptide" evidence="5">
    <location>
        <begin position="1"/>
        <end position="18"/>
    </location>
</feature>
<gene>
    <name evidence="6" type="ORF">NQ314_010129</name>
</gene>
<dbReference type="Proteomes" id="UP001162156">
    <property type="component" value="Unassembled WGS sequence"/>
</dbReference>